<keyword evidence="3" id="KW-1185">Reference proteome</keyword>
<sequence length="85" mass="9637">MDAPMHPQGGEEKRVYVTETEAFSENLEIVIRDLATDFVDNVCDLACKLAKHRKSDRLEEKDMILAISLLKPSSTVKNQYSNIPE</sequence>
<dbReference type="InterPro" id="IPR003228">
    <property type="entry name" value="TFIID_TAF12_dom"/>
</dbReference>
<evidence type="ECO:0000313" key="2">
    <source>
        <dbReference type="EMBL" id="CAI2382936.1"/>
    </source>
</evidence>
<reference evidence="2" key="1">
    <citation type="submission" date="2023-07" db="EMBL/GenBank/DDBJ databases">
        <authorList>
            <consortium name="AG Swart"/>
            <person name="Singh M."/>
            <person name="Singh A."/>
            <person name="Seah K."/>
            <person name="Emmerich C."/>
        </authorList>
    </citation>
    <scope>NUCLEOTIDE SEQUENCE</scope>
    <source>
        <strain evidence="2">DP1</strain>
    </source>
</reference>
<comment type="caution">
    <text evidence="2">The sequence shown here is derived from an EMBL/GenBank/DDBJ whole genome shotgun (WGS) entry which is preliminary data.</text>
</comment>
<proteinExistence type="predicted"/>
<organism evidence="2 3">
    <name type="scientific">Euplotes crassus</name>
    <dbReference type="NCBI Taxonomy" id="5936"/>
    <lineage>
        <taxon>Eukaryota</taxon>
        <taxon>Sar</taxon>
        <taxon>Alveolata</taxon>
        <taxon>Ciliophora</taxon>
        <taxon>Intramacronucleata</taxon>
        <taxon>Spirotrichea</taxon>
        <taxon>Hypotrichia</taxon>
        <taxon>Euplotida</taxon>
        <taxon>Euplotidae</taxon>
        <taxon>Moneuplotes</taxon>
    </lineage>
</organism>
<dbReference type="Proteomes" id="UP001295684">
    <property type="component" value="Unassembled WGS sequence"/>
</dbReference>
<dbReference type="GO" id="GO:0006352">
    <property type="term" value="P:DNA-templated transcription initiation"/>
    <property type="evidence" value="ECO:0007669"/>
    <property type="project" value="InterPro"/>
</dbReference>
<feature type="domain" description="Transcription initiation factor TFIID subunit 12" evidence="1">
    <location>
        <begin position="19"/>
        <end position="66"/>
    </location>
</feature>
<protein>
    <recommendedName>
        <fullName evidence="1">Transcription initiation factor TFIID subunit 12 domain-containing protein</fullName>
    </recommendedName>
</protein>
<dbReference type="EMBL" id="CAMPGE010025152">
    <property type="protein sequence ID" value="CAI2382936.1"/>
    <property type="molecule type" value="Genomic_DNA"/>
</dbReference>
<evidence type="ECO:0000313" key="3">
    <source>
        <dbReference type="Proteomes" id="UP001295684"/>
    </source>
</evidence>
<dbReference type="SUPFAM" id="SSF47113">
    <property type="entry name" value="Histone-fold"/>
    <property type="match status" value="1"/>
</dbReference>
<dbReference type="Gene3D" id="1.10.20.10">
    <property type="entry name" value="Histone, subunit A"/>
    <property type="match status" value="1"/>
</dbReference>
<name>A0AAD1Y2X6_EUPCR</name>
<dbReference type="GO" id="GO:0046982">
    <property type="term" value="F:protein heterodimerization activity"/>
    <property type="evidence" value="ECO:0007669"/>
    <property type="project" value="InterPro"/>
</dbReference>
<dbReference type="AlphaFoldDB" id="A0AAD1Y2X6"/>
<dbReference type="GO" id="GO:0005669">
    <property type="term" value="C:transcription factor TFIID complex"/>
    <property type="evidence" value="ECO:0007669"/>
    <property type="project" value="InterPro"/>
</dbReference>
<evidence type="ECO:0000259" key="1">
    <source>
        <dbReference type="Pfam" id="PF03847"/>
    </source>
</evidence>
<accession>A0AAD1Y2X6</accession>
<dbReference type="InterPro" id="IPR009072">
    <property type="entry name" value="Histone-fold"/>
</dbReference>
<gene>
    <name evidence="2" type="ORF">ECRASSUSDP1_LOCUS24426</name>
</gene>
<dbReference type="Pfam" id="PF03847">
    <property type="entry name" value="TFIID_20kDa"/>
    <property type="match status" value="1"/>
</dbReference>